<gene>
    <name evidence="2" type="ordered locus">Ccur_05890</name>
</gene>
<name>C7MN16_CRYCD</name>
<dbReference type="KEGG" id="ccu:Ccur_05890"/>
<dbReference type="EMBL" id="CP001682">
    <property type="protein sequence ID" value="ACU94306.1"/>
    <property type="molecule type" value="Genomic_DNA"/>
</dbReference>
<evidence type="ECO:0000256" key="1">
    <source>
        <dbReference type="SAM" id="Phobius"/>
    </source>
</evidence>
<accession>C7MN16</accession>
<evidence type="ECO:0000313" key="2">
    <source>
        <dbReference type="EMBL" id="ACU94306.1"/>
    </source>
</evidence>
<keyword evidence="1" id="KW-0812">Transmembrane</keyword>
<keyword evidence="3" id="KW-1185">Reference proteome</keyword>
<dbReference type="InterPro" id="IPR050445">
    <property type="entry name" value="Bact_polysacc_biosynth/exp"/>
</dbReference>
<reference evidence="2 3" key="1">
    <citation type="journal article" date="2009" name="Stand. Genomic Sci.">
        <title>Complete genome sequence of Cryptobacterium curtum type strain (12-3).</title>
        <authorList>
            <person name="Mavrommatis K."/>
            <person name="Pukall R."/>
            <person name="Rohde C."/>
            <person name="Chen F."/>
            <person name="Sims D."/>
            <person name="Brettin T."/>
            <person name="Kuske C."/>
            <person name="Detter J.C."/>
            <person name="Han C."/>
            <person name="Lapidus A."/>
            <person name="Copeland A."/>
            <person name="Glavina Del Rio T."/>
            <person name="Nolan M."/>
            <person name="Lucas S."/>
            <person name="Tice H."/>
            <person name="Cheng J.F."/>
            <person name="Bruce D."/>
            <person name="Goodwin L."/>
            <person name="Pitluck S."/>
            <person name="Ovchinnikova G."/>
            <person name="Pati A."/>
            <person name="Ivanova N."/>
            <person name="Chen A."/>
            <person name="Palaniappan K."/>
            <person name="Chain P."/>
            <person name="D'haeseleer P."/>
            <person name="Goker M."/>
            <person name="Bristow J."/>
            <person name="Eisen J.A."/>
            <person name="Markowitz V."/>
            <person name="Hugenholtz P."/>
            <person name="Rohde M."/>
            <person name="Klenk H.P."/>
            <person name="Kyrpides N.C."/>
        </authorList>
    </citation>
    <scope>NUCLEOTIDE SEQUENCE [LARGE SCALE GENOMIC DNA]</scope>
    <source>
        <strain evidence="3">ATCC 700683 / DSM 15641 / 12-3</strain>
    </source>
</reference>
<dbReference type="RefSeq" id="WP_012802994.1">
    <property type="nucleotide sequence ID" value="NC_013170.1"/>
</dbReference>
<keyword evidence="1" id="KW-1133">Transmembrane helix</keyword>
<feature type="transmembrane region" description="Helical" evidence="1">
    <location>
        <begin position="207"/>
        <end position="228"/>
    </location>
</feature>
<dbReference type="Proteomes" id="UP000000954">
    <property type="component" value="Chromosome"/>
</dbReference>
<dbReference type="AlphaFoldDB" id="C7MN16"/>
<dbReference type="OrthoDB" id="8559110at2"/>
<dbReference type="HOGENOM" id="CLU_768870_0_0_11"/>
<dbReference type="STRING" id="469378.Ccur_05890"/>
<feature type="transmembrane region" description="Helical" evidence="1">
    <location>
        <begin position="15"/>
        <end position="35"/>
    </location>
</feature>
<sequence length="360" mass="38083">MFNFSTVCESVRRHWIPIAIITAVCLLAGVGSSYLRSDGTVDASPKYTAEAAVYAIGYGYGEQNHIGDSYNYQQNETLMSNDIRRIMVSAEVAGEVRAKYGSDVTITVPWWYDTKSNSTISSRYVFVNVVASDAQTALDAAQEIADKTVEIAKDRVPISYIEVAEPATLTSTDAQKAGDWGSNALVSSSSTTGQATASSPSLSVKNIVIFLFVGLAGSIVLFAAWDILSRRVRSATDIERLLDIPVLAHLAAGDSGEVAASAVAALTKRSNIESLVVVGASSRDEAPAVVERISSIDGLSVTGPVFLAQDDKAALRLQEGQAVLVVLREGASSGRQIENALSQIKIAGTPVLGAVFVSKK</sequence>
<dbReference type="PANTHER" id="PTHR32309">
    <property type="entry name" value="TYROSINE-PROTEIN KINASE"/>
    <property type="match status" value="1"/>
</dbReference>
<dbReference type="eggNOG" id="COG3944">
    <property type="taxonomic scope" value="Bacteria"/>
</dbReference>
<dbReference type="PANTHER" id="PTHR32309:SF31">
    <property type="entry name" value="CAPSULAR EXOPOLYSACCHARIDE FAMILY"/>
    <property type="match status" value="1"/>
</dbReference>
<protein>
    <submittedName>
        <fullName evidence="2">Uncharacterized protein</fullName>
    </submittedName>
</protein>
<evidence type="ECO:0000313" key="3">
    <source>
        <dbReference type="Proteomes" id="UP000000954"/>
    </source>
</evidence>
<proteinExistence type="predicted"/>
<keyword evidence="1" id="KW-0472">Membrane</keyword>
<organism evidence="2 3">
    <name type="scientific">Cryptobacterium curtum (strain ATCC 700683 / DSM 15641 / CCUG 43107 / 12-3)</name>
    <dbReference type="NCBI Taxonomy" id="469378"/>
    <lineage>
        <taxon>Bacteria</taxon>
        <taxon>Bacillati</taxon>
        <taxon>Actinomycetota</taxon>
        <taxon>Coriobacteriia</taxon>
        <taxon>Eggerthellales</taxon>
        <taxon>Eggerthellaceae</taxon>
        <taxon>Cryptobacterium</taxon>
    </lineage>
</organism>